<dbReference type="InterPro" id="IPR052906">
    <property type="entry name" value="Type_IV_Methyl-Rstrct_Enzyme"/>
</dbReference>
<dbReference type="InterPro" id="IPR007560">
    <property type="entry name" value="Restrct_endonuc_IV_Mrr"/>
</dbReference>
<dbReference type="InterPro" id="IPR011856">
    <property type="entry name" value="tRNA_endonuc-like_dom_sf"/>
</dbReference>
<keyword evidence="3" id="KW-0378">Hydrolase</keyword>
<evidence type="ECO:0000313" key="3">
    <source>
        <dbReference type="EMBL" id="PJF42747.1"/>
    </source>
</evidence>
<name>A0A2M8PYW6_9CHLR</name>
<dbReference type="Pfam" id="PF14338">
    <property type="entry name" value="Mrr_N"/>
    <property type="match status" value="1"/>
</dbReference>
<dbReference type="GO" id="GO:0003677">
    <property type="term" value="F:DNA binding"/>
    <property type="evidence" value="ECO:0007669"/>
    <property type="project" value="InterPro"/>
</dbReference>
<evidence type="ECO:0000259" key="1">
    <source>
        <dbReference type="Pfam" id="PF04471"/>
    </source>
</evidence>
<dbReference type="GO" id="GO:0009307">
    <property type="term" value="P:DNA restriction-modification system"/>
    <property type="evidence" value="ECO:0007669"/>
    <property type="project" value="InterPro"/>
</dbReference>
<dbReference type="PANTHER" id="PTHR30015">
    <property type="entry name" value="MRR RESTRICTION SYSTEM PROTEIN"/>
    <property type="match status" value="1"/>
</dbReference>
<accession>A0A2M8PYW6</accession>
<evidence type="ECO:0000259" key="2">
    <source>
        <dbReference type="Pfam" id="PF14338"/>
    </source>
</evidence>
<dbReference type="AlphaFoldDB" id="A0A2M8PYW6"/>
<feature type="domain" description="Restriction system protein Mrr-like N-terminal" evidence="2">
    <location>
        <begin position="6"/>
        <end position="91"/>
    </location>
</feature>
<feature type="domain" description="Restriction endonuclease type IV Mrr" evidence="1">
    <location>
        <begin position="159"/>
        <end position="279"/>
    </location>
</feature>
<dbReference type="SUPFAM" id="SSF52980">
    <property type="entry name" value="Restriction endonuclease-like"/>
    <property type="match status" value="1"/>
</dbReference>
<keyword evidence="3" id="KW-0540">Nuclease</keyword>
<dbReference type="InterPro" id="IPR025745">
    <property type="entry name" value="Mrr-like_N_dom"/>
</dbReference>
<gene>
    <name evidence="3" type="ORF">CUN50_02805</name>
</gene>
<dbReference type="GO" id="GO:0015666">
    <property type="term" value="F:restriction endodeoxyribonuclease activity"/>
    <property type="evidence" value="ECO:0007669"/>
    <property type="project" value="TreeGrafter"/>
</dbReference>
<evidence type="ECO:0000313" key="4">
    <source>
        <dbReference type="Proteomes" id="UP000228947"/>
    </source>
</evidence>
<dbReference type="InterPro" id="IPR011335">
    <property type="entry name" value="Restrct_endonuc-II-like"/>
</dbReference>
<dbReference type="Proteomes" id="UP000228947">
    <property type="component" value="Unassembled WGS sequence"/>
</dbReference>
<dbReference type="Gene3D" id="3.40.1350.10">
    <property type="match status" value="1"/>
</dbReference>
<dbReference type="Pfam" id="PF04471">
    <property type="entry name" value="Mrr_cat"/>
    <property type="match status" value="1"/>
</dbReference>
<keyword evidence="3" id="KW-0255">Endonuclease</keyword>
<reference evidence="3 4" key="1">
    <citation type="submission" date="2017-11" db="EMBL/GenBank/DDBJ databases">
        <title>Evolution of Phototrophy in the Chloroflexi Phylum Driven by Horizontal Gene Transfer.</title>
        <authorList>
            <person name="Ward L.M."/>
            <person name="Hemp J."/>
            <person name="Shih P.M."/>
            <person name="Mcglynn S.E."/>
            <person name="Fischer W."/>
        </authorList>
    </citation>
    <scope>NUCLEOTIDE SEQUENCE [LARGE SCALE GENOMIC DNA]</scope>
    <source>
        <strain evidence="3">CP1_1M</strain>
    </source>
</reference>
<organism evidence="3 4">
    <name type="scientific">Candidatus Thermofonsia Clade 1 bacterium</name>
    <dbReference type="NCBI Taxonomy" id="2364210"/>
    <lineage>
        <taxon>Bacteria</taxon>
        <taxon>Bacillati</taxon>
        <taxon>Chloroflexota</taxon>
        <taxon>Candidatus Thermofontia</taxon>
        <taxon>Candidatus Thermofonsia Clade 1</taxon>
    </lineage>
</organism>
<protein>
    <submittedName>
        <fullName evidence="3">Restriction endonuclease</fullName>
    </submittedName>
</protein>
<dbReference type="EMBL" id="PGTL01000009">
    <property type="protein sequence ID" value="PJF42747.1"/>
    <property type="molecule type" value="Genomic_DNA"/>
</dbReference>
<sequence length="307" mass="34739">MPVPDFQALMLPILELAADGREKKLSRAVELMADKFNLSQEERDERLPRGRQTRIYNNVSWAITYLRAARILESPSRGTFRITERGRQVLAENPQAIDVRYLRRFEEFVQFASIRRERGNGQAQAESDIITATTPDEQLEAAYKALRQALAQELLERVKNCSPSFFEELVVDLLVAMGYGGSIEDAGQALGKSDDEGVNGVIKSDILGFDQIYVQAKRWTDTVGKPIVQAFAGSLDGLHSKQGVLITTSEFSQEAHEYVERIDNKKIILIDGERLVQLMIDYNIGVTEKSRYVIKRVDNDYFEDAKS</sequence>
<proteinExistence type="predicted"/>
<dbReference type="PANTHER" id="PTHR30015:SF7">
    <property type="entry name" value="TYPE IV METHYL-DIRECTED RESTRICTION ENZYME ECOKMRR"/>
    <property type="match status" value="1"/>
</dbReference>
<comment type="caution">
    <text evidence="3">The sequence shown here is derived from an EMBL/GenBank/DDBJ whole genome shotgun (WGS) entry which is preliminary data.</text>
</comment>